<sequence length="138" mass="13611">MSESVSRRRVLLAVAAAPLAVACTTEPSAPPPPDPLSALAAQARSDAALAKSLTSVPAAAEIATARETHAAVAGRGRAGPAVSRALPSVPATAPPRACARHWTSRCAASEAVAKLPSYRAGLVGSVAAGCASLRGVLA</sequence>
<dbReference type="PROSITE" id="PS51318">
    <property type="entry name" value="TAT"/>
    <property type="match status" value="1"/>
</dbReference>
<feature type="chain" id="PRO_5008538729" evidence="1">
    <location>
        <begin position="23"/>
        <end position="138"/>
    </location>
</feature>
<evidence type="ECO:0000256" key="1">
    <source>
        <dbReference type="SAM" id="SignalP"/>
    </source>
</evidence>
<proteinExistence type="predicted"/>
<evidence type="ECO:0000313" key="2">
    <source>
        <dbReference type="EMBL" id="ANZ42946.1"/>
    </source>
</evidence>
<dbReference type="EMBL" id="CP016793">
    <property type="protein sequence ID" value="ANZ42946.1"/>
    <property type="molecule type" value="Genomic_DNA"/>
</dbReference>
<dbReference type="Proteomes" id="UP000093053">
    <property type="component" value="Chromosome"/>
</dbReference>
<organism evidence="2 3">
    <name type="scientific">Lentzea guizhouensis</name>
    <dbReference type="NCBI Taxonomy" id="1586287"/>
    <lineage>
        <taxon>Bacteria</taxon>
        <taxon>Bacillati</taxon>
        <taxon>Actinomycetota</taxon>
        <taxon>Actinomycetes</taxon>
        <taxon>Pseudonocardiales</taxon>
        <taxon>Pseudonocardiaceae</taxon>
        <taxon>Lentzea</taxon>
    </lineage>
</organism>
<gene>
    <name evidence="2" type="ORF">BBK82_22535</name>
</gene>
<dbReference type="PROSITE" id="PS51257">
    <property type="entry name" value="PROKAR_LIPOPROTEIN"/>
    <property type="match status" value="1"/>
</dbReference>
<feature type="signal peptide" evidence="1">
    <location>
        <begin position="1"/>
        <end position="22"/>
    </location>
</feature>
<reference evidence="2 3" key="1">
    <citation type="submission" date="2016-07" db="EMBL/GenBank/DDBJ databases">
        <title>Complete genome sequence of the Lentzea guizhouensis DHS C013.</title>
        <authorList>
            <person name="Cao C."/>
        </authorList>
    </citation>
    <scope>NUCLEOTIDE SEQUENCE [LARGE SCALE GENOMIC DNA]</scope>
    <source>
        <strain evidence="2 3">DHS C013</strain>
    </source>
</reference>
<dbReference type="OrthoDB" id="3700979at2"/>
<dbReference type="AlphaFoldDB" id="A0A1B2HZ15"/>
<keyword evidence="3" id="KW-1185">Reference proteome</keyword>
<protein>
    <submittedName>
        <fullName evidence="2">Uncharacterized protein</fullName>
    </submittedName>
</protein>
<dbReference type="InterPro" id="IPR006311">
    <property type="entry name" value="TAT_signal"/>
</dbReference>
<accession>A0A1B2HZ15</accession>
<keyword evidence="1" id="KW-0732">Signal</keyword>
<dbReference type="STRING" id="1586287.BBK82_22535"/>
<dbReference type="KEGG" id="led:BBK82_22535"/>
<evidence type="ECO:0000313" key="3">
    <source>
        <dbReference type="Proteomes" id="UP000093053"/>
    </source>
</evidence>
<name>A0A1B2HZ15_9PSEU</name>